<keyword evidence="3 5" id="KW-1133">Transmembrane helix</keyword>
<dbReference type="Gene3D" id="1.20.1250.20">
    <property type="entry name" value="MFS general substrate transporter like domains"/>
    <property type="match status" value="2"/>
</dbReference>
<evidence type="ECO:0000259" key="6">
    <source>
        <dbReference type="Pfam" id="PF06813"/>
    </source>
</evidence>
<evidence type="ECO:0000313" key="8">
    <source>
        <dbReference type="Proteomes" id="UP000192927"/>
    </source>
</evidence>
<feature type="domain" description="Nodulin-like" evidence="6">
    <location>
        <begin position="12"/>
        <end position="196"/>
    </location>
</feature>
<feature type="transmembrane region" description="Helical" evidence="5">
    <location>
        <begin position="172"/>
        <end position="191"/>
    </location>
</feature>
<feature type="transmembrane region" description="Helical" evidence="5">
    <location>
        <begin position="435"/>
        <end position="454"/>
    </location>
</feature>
<feature type="transmembrane region" description="Helical" evidence="5">
    <location>
        <begin position="140"/>
        <end position="160"/>
    </location>
</feature>
<dbReference type="PROSITE" id="PS51257">
    <property type="entry name" value="PROKAR_LIPOPROTEIN"/>
    <property type="match status" value="1"/>
</dbReference>
<dbReference type="Pfam" id="PF06813">
    <property type="entry name" value="Nodulin-like"/>
    <property type="match status" value="1"/>
</dbReference>
<evidence type="ECO:0000313" key="7">
    <source>
        <dbReference type="EMBL" id="SLM40974.1"/>
    </source>
</evidence>
<keyword evidence="8" id="KW-1185">Reference proteome</keyword>
<protein>
    <submittedName>
        <fullName evidence="7">Nodulin-like</fullName>
    </submittedName>
</protein>
<reference evidence="8" key="1">
    <citation type="submission" date="2017-03" db="EMBL/GenBank/DDBJ databases">
        <authorList>
            <person name="Sharma R."/>
            <person name="Thines M."/>
        </authorList>
    </citation>
    <scope>NUCLEOTIDE SEQUENCE [LARGE SCALE GENOMIC DNA]</scope>
</reference>
<dbReference type="AlphaFoldDB" id="A0A1W5DCS8"/>
<feature type="transmembrane region" description="Helical" evidence="5">
    <location>
        <begin position="249"/>
        <end position="267"/>
    </location>
</feature>
<comment type="subcellular location">
    <subcellularLocation>
        <location evidence="1">Membrane</location>
        <topology evidence="1">Multi-pass membrane protein</topology>
    </subcellularLocation>
</comment>
<dbReference type="SUPFAM" id="SSF103473">
    <property type="entry name" value="MFS general substrate transporter"/>
    <property type="match status" value="1"/>
</dbReference>
<evidence type="ECO:0000256" key="2">
    <source>
        <dbReference type="ARBA" id="ARBA00022692"/>
    </source>
</evidence>
<organism evidence="7 8">
    <name type="scientific">Lasallia pustulata</name>
    <dbReference type="NCBI Taxonomy" id="136370"/>
    <lineage>
        <taxon>Eukaryota</taxon>
        <taxon>Fungi</taxon>
        <taxon>Dikarya</taxon>
        <taxon>Ascomycota</taxon>
        <taxon>Pezizomycotina</taxon>
        <taxon>Lecanoromycetes</taxon>
        <taxon>OSLEUM clade</taxon>
        <taxon>Umbilicariomycetidae</taxon>
        <taxon>Umbilicariales</taxon>
        <taxon>Umbilicariaceae</taxon>
        <taxon>Lasallia</taxon>
    </lineage>
</organism>
<keyword evidence="4 5" id="KW-0472">Membrane</keyword>
<feature type="transmembrane region" description="Helical" evidence="5">
    <location>
        <begin position="389"/>
        <end position="410"/>
    </location>
</feature>
<name>A0A1W5DCS8_9LECA</name>
<accession>A0A1W5DCS8</accession>
<evidence type="ECO:0000256" key="4">
    <source>
        <dbReference type="ARBA" id="ARBA00023136"/>
    </source>
</evidence>
<feature type="transmembrane region" description="Helical" evidence="5">
    <location>
        <begin position="12"/>
        <end position="30"/>
    </location>
</feature>
<keyword evidence="2 5" id="KW-0812">Transmembrane</keyword>
<proteinExistence type="predicted"/>
<dbReference type="InterPro" id="IPR010658">
    <property type="entry name" value="Nodulin-like"/>
</dbReference>
<feature type="transmembrane region" description="Helical" evidence="5">
    <location>
        <begin position="354"/>
        <end position="377"/>
    </location>
</feature>
<dbReference type="EMBL" id="FWEW01003751">
    <property type="protein sequence ID" value="SLM40974.1"/>
    <property type="molecule type" value="Genomic_DNA"/>
</dbReference>
<evidence type="ECO:0000256" key="1">
    <source>
        <dbReference type="ARBA" id="ARBA00004141"/>
    </source>
</evidence>
<feature type="transmembrane region" description="Helical" evidence="5">
    <location>
        <begin position="328"/>
        <end position="348"/>
    </location>
</feature>
<dbReference type="InterPro" id="IPR036259">
    <property type="entry name" value="MFS_trans_sf"/>
</dbReference>
<evidence type="ECO:0000256" key="3">
    <source>
        <dbReference type="ARBA" id="ARBA00022989"/>
    </source>
</evidence>
<dbReference type="Proteomes" id="UP000192927">
    <property type="component" value="Unassembled WGS sequence"/>
</dbReference>
<dbReference type="PANTHER" id="PTHR21576:SF158">
    <property type="entry name" value="RIBOSOMAL RNA-PROCESSING PROTEIN 12-LIKE CONSERVED DOMAIN-CONTAINING PROTEIN"/>
    <property type="match status" value="1"/>
</dbReference>
<dbReference type="PANTHER" id="PTHR21576">
    <property type="entry name" value="UNCHARACTERIZED NODULIN-LIKE PROTEIN"/>
    <property type="match status" value="1"/>
</dbReference>
<sequence>MPEFTLRARRVVSVVAATVISLACGTNYVYSAWAPQFAEQLKLSSTQSNLIGVFGNLGMYASGIPVGLLVDSKGPRPGVFLGSLALGTGYFALHRAYDGGVGATPLPFLCFFAFLTGLGSAAAFSGSIKTSAMNWPNHRGTATAFPLSAFGLSAFFFSTISHFAFPNNTTDFLLLLAVGTFTMSFLGFFFLRVVHHPSAYSAVPVYEGGGRNDMNPLHRTKSGDSRLSVTRLSQEPDIRGLALLSKLEFWDLFVMLGLMCGVGLMTINNIGNDVQALWTHYDDSSTPGFIQKRQLVHVSILSVCSFVGRLSSGVGSDIIVKALGMSRYWCLCAASSIFCAAQICGLMVENPHLLGFVSGLTGLAYGFLFGFYPALVAQKFGINGLSQNWGCMTLAPVIFGQLFNLLYGLVYDHHSDVLPDGRRDCPDGVKCYRSAYWVTFGASLVGLGISLWSIRHEHVVKARSRKSAREGGREA</sequence>
<evidence type="ECO:0000256" key="5">
    <source>
        <dbReference type="SAM" id="Phobius"/>
    </source>
</evidence>
<feature type="transmembrane region" description="Helical" evidence="5">
    <location>
        <begin position="106"/>
        <end position="128"/>
    </location>
</feature>
<dbReference type="GO" id="GO:0000329">
    <property type="term" value="C:fungal-type vacuole membrane"/>
    <property type="evidence" value="ECO:0007669"/>
    <property type="project" value="TreeGrafter"/>
</dbReference>
<feature type="transmembrane region" description="Helical" evidence="5">
    <location>
        <begin position="77"/>
        <end position="94"/>
    </location>
</feature>